<dbReference type="EMBL" id="JACAZH010000028">
    <property type="protein sequence ID" value="KAF7340990.1"/>
    <property type="molecule type" value="Genomic_DNA"/>
</dbReference>
<accession>A0A8H7CKJ9</accession>
<evidence type="ECO:0000313" key="1">
    <source>
        <dbReference type="EMBL" id="KAF7340990.1"/>
    </source>
</evidence>
<gene>
    <name evidence="1" type="ORF">MSAN_02084400</name>
</gene>
<sequence length="151" mass="16097">MSTTPIPIPILVSGAHEKTGSGVAASLKPEYEVIHFTLMTAATTEIPLLLKGEVPSPSSSSLGSGNWSTFPKAVVFGGAYDDAQIEAVRKAVAEAPGTKRIPWLRVDMRVPHPPVDTPEYAVAVVGRMKALLGKLEGEGKFDAEDDTVYFF</sequence>
<reference evidence="1" key="1">
    <citation type="submission" date="2020-05" db="EMBL/GenBank/DDBJ databases">
        <title>Mycena genomes resolve the evolution of fungal bioluminescence.</title>
        <authorList>
            <person name="Tsai I.J."/>
        </authorList>
    </citation>
    <scope>NUCLEOTIDE SEQUENCE</scope>
    <source>
        <strain evidence="1">160909Yilan</strain>
    </source>
</reference>
<proteinExistence type="predicted"/>
<evidence type="ECO:0000313" key="2">
    <source>
        <dbReference type="Proteomes" id="UP000623467"/>
    </source>
</evidence>
<keyword evidence="2" id="KW-1185">Reference proteome</keyword>
<dbReference type="OrthoDB" id="3335211at2759"/>
<name>A0A8H7CKJ9_9AGAR</name>
<protein>
    <submittedName>
        <fullName evidence="1">Uncharacterized protein</fullName>
    </submittedName>
</protein>
<dbReference type="Proteomes" id="UP000623467">
    <property type="component" value="Unassembled WGS sequence"/>
</dbReference>
<comment type="caution">
    <text evidence="1">The sequence shown here is derived from an EMBL/GenBank/DDBJ whole genome shotgun (WGS) entry which is preliminary data.</text>
</comment>
<organism evidence="1 2">
    <name type="scientific">Mycena sanguinolenta</name>
    <dbReference type="NCBI Taxonomy" id="230812"/>
    <lineage>
        <taxon>Eukaryota</taxon>
        <taxon>Fungi</taxon>
        <taxon>Dikarya</taxon>
        <taxon>Basidiomycota</taxon>
        <taxon>Agaricomycotina</taxon>
        <taxon>Agaricomycetes</taxon>
        <taxon>Agaricomycetidae</taxon>
        <taxon>Agaricales</taxon>
        <taxon>Marasmiineae</taxon>
        <taxon>Mycenaceae</taxon>
        <taxon>Mycena</taxon>
    </lineage>
</organism>
<dbReference type="AlphaFoldDB" id="A0A8H7CKJ9"/>